<protein>
    <submittedName>
        <fullName evidence="2">Uncharacterized protein</fullName>
    </submittedName>
</protein>
<organism evidence="2 3">
    <name type="scientific">Actinacidiphila paucisporea</name>
    <dbReference type="NCBI Taxonomy" id="310782"/>
    <lineage>
        <taxon>Bacteria</taxon>
        <taxon>Bacillati</taxon>
        <taxon>Actinomycetota</taxon>
        <taxon>Actinomycetes</taxon>
        <taxon>Kitasatosporales</taxon>
        <taxon>Streptomycetaceae</taxon>
        <taxon>Actinacidiphila</taxon>
    </lineage>
</organism>
<dbReference type="Proteomes" id="UP000184111">
    <property type="component" value="Unassembled WGS sequence"/>
</dbReference>
<name>A0A1M7QN57_9ACTN</name>
<keyword evidence="3" id="KW-1185">Reference proteome</keyword>
<feature type="region of interest" description="Disordered" evidence="1">
    <location>
        <begin position="16"/>
        <end position="41"/>
    </location>
</feature>
<accession>A0A1M7QN57</accession>
<proteinExistence type="predicted"/>
<evidence type="ECO:0000256" key="1">
    <source>
        <dbReference type="SAM" id="MobiDB-lite"/>
    </source>
</evidence>
<dbReference type="EMBL" id="FRBI01000038">
    <property type="protein sequence ID" value="SHN32777.1"/>
    <property type="molecule type" value="Genomic_DNA"/>
</dbReference>
<gene>
    <name evidence="2" type="ORF">SAMN05216499_13832</name>
</gene>
<evidence type="ECO:0000313" key="2">
    <source>
        <dbReference type="EMBL" id="SHN32777.1"/>
    </source>
</evidence>
<evidence type="ECO:0000313" key="3">
    <source>
        <dbReference type="Proteomes" id="UP000184111"/>
    </source>
</evidence>
<sequence>MHDGVQVGVEVALGGVQGAVSGDQPQDVQGPDPVAGKNLPVNKDTVPQAVVELTPGHTAYAAIYLSEKPTHRTKTLNVTLADRSGGGTDGHVTVTAPASGSGLGLDNSSEVTYWQVSEELALQ</sequence>
<dbReference type="AlphaFoldDB" id="A0A1M7QN57"/>
<feature type="region of interest" description="Disordered" evidence="1">
    <location>
        <begin position="82"/>
        <end position="107"/>
    </location>
</feature>
<reference evidence="2 3" key="1">
    <citation type="submission" date="2016-11" db="EMBL/GenBank/DDBJ databases">
        <authorList>
            <person name="Jaros S."/>
            <person name="Januszkiewicz K."/>
            <person name="Wedrychowicz H."/>
        </authorList>
    </citation>
    <scope>NUCLEOTIDE SEQUENCE [LARGE SCALE GENOMIC DNA]</scope>
    <source>
        <strain evidence="2 3">CGMCC 4.2025</strain>
    </source>
</reference>